<gene>
    <name evidence="2" type="ORF">THSYN_32560</name>
</gene>
<dbReference type="RefSeq" id="WP_100923336.1">
    <property type="nucleotide sequence ID" value="NZ_CP020372.1"/>
</dbReference>
<evidence type="ECO:0000313" key="3">
    <source>
        <dbReference type="Proteomes" id="UP000232638"/>
    </source>
</evidence>
<dbReference type="EMBL" id="CP020372">
    <property type="protein sequence ID" value="AUB85729.1"/>
    <property type="molecule type" value="Genomic_DNA"/>
</dbReference>
<accession>A0A2K8UJS3</accession>
<dbReference type="Proteomes" id="UP000232638">
    <property type="component" value="Plasmid pTs485"/>
</dbReference>
<evidence type="ECO:0000313" key="2">
    <source>
        <dbReference type="EMBL" id="AUB85729.1"/>
    </source>
</evidence>
<dbReference type="InterPro" id="IPR009211">
    <property type="entry name" value="TagJ"/>
</dbReference>
<geneLocation type="plasmid" evidence="3">
    <name>pts485</name>
</geneLocation>
<sequence>MLAEDRWRAGDPEDSLRRLQEQVRREPANARYRVFLFQLLALMGQWERALTQLTVAGELDAGNLAMVQTYREALRCEVLRAEIFAGGRSPMVFGEPEEWFALLLQAQRLVAQGAGEQARALRERALEAAPATPGTIDGTPFAWIMDGDSRLGPVLEAIVNGRYYWIPFERIRAIHLDPPQDLRDLVWMPAHFTWANAGEAVGLIPTRYPGSEASPDAEVCRSRRTDWLEQAGDTFVGLGQRMFFTDGGEYPLMDVRTILFATDPAAYQTDPPGPTPAAADSTGG</sequence>
<dbReference type="KEGG" id="tsy:THSYN_32560"/>
<feature type="region of interest" description="Disordered" evidence="1">
    <location>
        <begin position="265"/>
        <end position="284"/>
    </location>
</feature>
<name>A0A2K8UJS3_9GAMM</name>
<dbReference type="PIRSF" id="PIRSF029288">
    <property type="entry name" value="SciE_ImpE"/>
    <property type="match status" value="1"/>
</dbReference>
<dbReference type="Gene3D" id="1.25.40.10">
    <property type="entry name" value="Tetratricopeptide repeat domain"/>
    <property type="match status" value="1"/>
</dbReference>
<dbReference type="SUPFAM" id="SSF144059">
    <property type="entry name" value="ImpE-like"/>
    <property type="match status" value="1"/>
</dbReference>
<organism evidence="2 3">
    <name type="scientific">Candidatus Thiodictyon syntrophicum</name>
    <dbReference type="NCBI Taxonomy" id="1166950"/>
    <lineage>
        <taxon>Bacteria</taxon>
        <taxon>Pseudomonadati</taxon>
        <taxon>Pseudomonadota</taxon>
        <taxon>Gammaproteobacteria</taxon>
        <taxon>Chromatiales</taxon>
        <taxon>Chromatiaceae</taxon>
        <taxon>Thiodictyon</taxon>
    </lineage>
</organism>
<protein>
    <submittedName>
        <fullName evidence="2">Virulence protein SciE type</fullName>
    </submittedName>
</protein>
<dbReference type="InterPro" id="IPR011990">
    <property type="entry name" value="TPR-like_helical_dom_sf"/>
</dbReference>
<dbReference type="AlphaFoldDB" id="A0A2K8UJS3"/>
<proteinExistence type="predicted"/>
<dbReference type="OrthoDB" id="5416084at2"/>
<dbReference type="Pfam" id="PF07024">
    <property type="entry name" value="ImpE"/>
    <property type="match status" value="1"/>
</dbReference>
<reference evidence="2 3" key="1">
    <citation type="submission" date="2017-03" db="EMBL/GenBank/DDBJ databases">
        <title>Complete genome sequence of Candidatus 'Thiodictyon syntrophicum' sp. nov. strain Cad16T, a photolithoautotroph purple sulfur bacterium isolated from an alpine meromictic lake.</title>
        <authorList>
            <person name="Luedin S.M."/>
            <person name="Pothier J.F."/>
            <person name="Danza F."/>
            <person name="Storelli N."/>
            <person name="Wittwer M."/>
            <person name="Tonolla M."/>
        </authorList>
    </citation>
    <scope>NUCLEOTIDE SEQUENCE [LARGE SCALE GENOMIC DNA]</scope>
    <source>
        <strain evidence="2 3">Cad16T</strain>
        <plasmid evidence="3">Plasmid pts485</plasmid>
    </source>
</reference>
<evidence type="ECO:0000256" key="1">
    <source>
        <dbReference type="SAM" id="MobiDB-lite"/>
    </source>
</evidence>
<keyword evidence="3" id="KW-1185">Reference proteome</keyword>
<keyword evidence="2" id="KW-0614">Plasmid</keyword>